<dbReference type="PRINTS" id="PR00300">
    <property type="entry name" value="CLPPROTEASEA"/>
</dbReference>
<dbReference type="InterPro" id="IPR015199">
    <property type="entry name" value="DNA_pol_III_delta_C"/>
</dbReference>
<dbReference type="CDD" id="cd00009">
    <property type="entry name" value="AAA"/>
    <property type="match status" value="1"/>
</dbReference>
<evidence type="ECO:0000256" key="4">
    <source>
        <dbReference type="ARBA" id="ARBA00022695"/>
    </source>
</evidence>
<dbReference type="Pfam" id="PF09115">
    <property type="entry name" value="DNApol3-delta_C"/>
    <property type="match status" value="1"/>
</dbReference>
<dbReference type="SUPFAM" id="SSF52540">
    <property type="entry name" value="P-loop containing nucleoside triphosphate hydrolases"/>
    <property type="match status" value="1"/>
</dbReference>
<evidence type="ECO:0000259" key="8">
    <source>
        <dbReference type="Pfam" id="PF09115"/>
    </source>
</evidence>
<keyword evidence="6" id="KW-0239">DNA-directed DNA polymerase</keyword>
<reference evidence="9" key="1">
    <citation type="journal article" date="2020" name="mSystems">
        <title>Genome- and Community-Level Interaction Insights into Carbon Utilization and Element Cycling Functions of Hydrothermarchaeota in Hydrothermal Sediment.</title>
        <authorList>
            <person name="Zhou Z."/>
            <person name="Liu Y."/>
            <person name="Xu W."/>
            <person name="Pan J."/>
            <person name="Luo Z.H."/>
            <person name="Li M."/>
        </authorList>
    </citation>
    <scope>NUCLEOTIDE SEQUENCE [LARGE SCALE GENOMIC DNA]</scope>
    <source>
        <strain evidence="9">HyVt-92</strain>
    </source>
</reference>
<dbReference type="InterPro" id="IPR027417">
    <property type="entry name" value="P-loop_NTPase"/>
</dbReference>
<keyword evidence="3 9" id="KW-0808">Transferase</keyword>
<keyword evidence="4 9" id="KW-0548">Nucleotidyltransferase</keyword>
<evidence type="ECO:0000313" key="9">
    <source>
        <dbReference type="EMBL" id="HHF98799.1"/>
    </source>
</evidence>
<comment type="caution">
    <text evidence="9">The sequence shown here is derived from an EMBL/GenBank/DDBJ whole genome shotgun (WGS) entry which is preliminary data.</text>
</comment>
<dbReference type="InterPro" id="IPR004622">
    <property type="entry name" value="DNA_pol_HolB"/>
</dbReference>
<dbReference type="GO" id="GO:0006261">
    <property type="term" value="P:DNA-templated DNA replication"/>
    <property type="evidence" value="ECO:0007669"/>
    <property type="project" value="TreeGrafter"/>
</dbReference>
<dbReference type="AlphaFoldDB" id="A0A7V5HZH4"/>
<dbReference type="Proteomes" id="UP000886070">
    <property type="component" value="Unassembled WGS sequence"/>
</dbReference>
<comment type="catalytic activity">
    <reaction evidence="7">
        <text>DNA(n) + a 2'-deoxyribonucleoside 5'-triphosphate = DNA(n+1) + diphosphate</text>
        <dbReference type="Rhea" id="RHEA:22508"/>
        <dbReference type="Rhea" id="RHEA-COMP:17339"/>
        <dbReference type="Rhea" id="RHEA-COMP:17340"/>
        <dbReference type="ChEBI" id="CHEBI:33019"/>
        <dbReference type="ChEBI" id="CHEBI:61560"/>
        <dbReference type="ChEBI" id="CHEBI:173112"/>
        <dbReference type="EC" id="2.7.7.7"/>
    </reaction>
</comment>
<dbReference type="InterPro" id="IPR050238">
    <property type="entry name" value="DNA_Rep/Repair_Clamp_Loader"/>
</dbReference>
<accession>A0A7V5HZH4</accession>
<feature type="domain" description="DNA polymerase III delta subunit C-terminal" evidence="8">
    <location>
        <begin position="217"/>
        <end position="324"/>
    </location>
</feature>
<dbReference type="PANTHER" id="PTHR11669">
    <property type="entry name" value="REPLICATION FACTOR C / DNA POLYMERASE III GAMMA-TAU SUBUNIT"/>
    <property type="match status" value="1"/>
</dbReference>
<dbReference type="InterPro" id="IPR001270">
    <property type="entry name" value="ClpA/B"/>
</dbReference>
<dbReference type="NCBIfam" id="TIGR00678">
    <property type="entry name" value="holB"/>
    <property type="match status" value="1"/>
</dbReference>
<dbReference type="EMBL" id="DRTT01000136">
    <property type="protein sequence ID" value="HHF98799.1"/>
    <property type="molecule type" value="Genomic_DNA"/>
</dbReference>
<dbReference type="GO" id="GO:0008408">
    <property type="term" value="F:3'-5' exonuclease activity"/>
    <property type="evidence" value="ECO:0007669"/>
    <property type="project" value="InterPro"/>
</dbReference>
<name>A0A7V5HZH4_UNCAE</name>
<gene>
    <name evidence="9" type="primary">holB</name>
    <name evidence="9" type="ORF">ENL39_04865</name>
</gene>
<dbReference type="Gene3D" id="3.40.50.300">
    <property type="entry name" value="P-loop containing nucleotide triphosphate hydrolases"/>
    <property type="match status" value="1"/>
</dbReference>
<evidence type="ECO:0000256" key="2">
    <source>
        <dbReference type="ARBA" id="ARBA00014363"/>
    </source>
</evidence>
<dbReference type="PANTHER" id="PTHR11669:SF8">
    <property type="entry name" value="DNA POLYMERASE III SUBUNIT DELTA"/>
    <property type="match status" value="1"/>
</dbReference>
<dbReference type="Pfam" id="PF13177">
    <property type="entry name" value="DNA_pol3_delta2"/>
    <property type="match status" value="1"/>
</dbReference>
<evidence type="ECO:0000256" key="3">
    <source>
        <dbReference type="ARBA" id="ARBA00022679"/>
    </source>
</evidence>
<dbReference type="GO" id="GO:0005524">
    <property type="term" value="F:ATP binding"/>
    <property type="evidence" value="ECO:0007669"/>
    <property type="project" value="InterPro"/>
</dbReference>
<evidence type="ECO:0000256" key="7">
    <source>
        <dbReference type="ARBA" id="ARBA00049244"/>
    </source>
</evidence>
<sequence>MLREAKKVNFKDILGQEPALNKLQKDIKEEKFPGAYLFAGPDGVGKKMAAICFAKALNCKKSKMGCNSCSSCIKMDKMVHPNLRIVAPQKSSIKIDQIRDLKKESSTKIYEGKKKVWIIDEAEKLTQEAANSLLKILEEPPPYLIIILVTSTPRLLPSTVISRCRILQFLPLSRENIERILKDKKITEENLIPLISCLSQGSVSKALQISQREEILREREIILNLLKERKSLSAEIFKISERWSNQKNKTIDILLNMLLLFLRDIMMLKVGENENAIFNKDKKEEISKLKETYSILHLCRAIKEVEKSRILIQENISSQLVLEVMWIKILYPEYAI</sequence>
<evidence type="ECO:0000256" key="1">
    <source>
        <dbReference type="ARBA" id="ARBA00012417"/>
    </source>
</evidence>
<dbReference type="EC" id="2.7.7.7" evidence="1"/>
<evidence type="ECO:0000256" key="6">
    <source>
        <dbReference type="ARBA" id="ARBA00022932"/>
    </source>
</evidence>
<protein>
    <recommendedName>
        <fullName evidence="2">DNA polymerase III subunit delta'</fullName>
        <ecNumber evidence="1">2.7.7.7</ecNumber>
    </recommendedName>
</protein>
<organism evidence="9">
    <name type="scientific">Aerophobetes bacterium</name>
    <dbReference type="NCBI Taxonomy" id="2030807"/>
    <lineage>
        <taxon>Bacteria</taxon>
        <taxon>Candidatus Aerophobota</taxon>
    </lineage>
</organism>
<dbReference type="GO" id="GO:0009360">
    <property type="term" value="C:DNA polymerase III complex"/>
    <property type="evidence" value="ECO:0007669"/>
    <property type="project" value="InterPro"/>
</dbReference>
<dbReference type="GO" id="GO:0003887">
    <property type="term" value="F:DNA-directed DNA polymerase activity"/>
    <property type="evidence" value="ECO:0007669"/>
    <property type="project" value="UniProtKB-KW"/>
</dbReference>
<dbReference type="GO" id="GO:0003677">
    <property type="term" value="F:DNA binding"/>
    <property type="evidence" value="ECO:0007669"/>
    <property type="project" value="InterPro"/>
</dbReference>
<proteinExistence type="predicted"/>
<keyword evidence="5" id="KW-0235">DNA replication</keyword>
<evidence type="ECO:0000256" key="5">
    <source>
        <dbReference type="ARBA" id="ARBA00022705"/>
    </source>
</evidence>
<dbReference type="FunFam" id="3.40.50.300:FF:001255">
    <property type="entry name" value="DNA polymerase III subunit delta"/>
    <property type="match status" value="1"/>
</dbReference>